<protein>
    <submittedName>
        <fullName evidence="1">Hydrogenase/urease nickel incorporation protein</fullName>
    </submittedName>
</protein>
<organism evidence="1">
    <name type="scientific">Siphoviridae sp. ctP0x5</name>
    <dbReference type="NCBI Taxonomy" id="2827863"/>
    <lineage>
        <taxon>Viruses</taxon>
        <taxon>Duplodnaviria</taxon>
        <taxon>Heunggongvirae</taxon>
        <taxon>Uroviricota</taxon>
        <taxon>Caudoviricetes</taxon>
    </lineage>
</organism>
<proteinExistence type="predicted"/>
<reference evidence="1" key="1">
    <citation type="journal article" date="2021" name="Proc. Natl. Acad. Sci. U.S.A.">
        <title>A Catalog of Tens of Thousands of Viruses from Human Metagenomes Reveals Hidden Associations with Chronic Diseases.</title>
        <authorList>
            <person name="Tisza M.J."/>
            <person name="Buck C.B."/>
        </authorList>
    </citation>
    <scope>NUCLEOTIDE SEQUENCE</scope>
    <source>
        <strain evidence="1">CtP0x5</strain>
    </source>
</reference>
<name>A0A8S5TFE7_9CAUD</name>
<sequence length="52" mass="6173">MFRRKAKWIYWREKGTKQCKCSKCKTSYGCMDTPYCPNCGRKMVGTIKDKEV</sequence>
<evidence type="ECO:0000313" key="1">
    <source>
        <dbReference type="EMBL" id="DAF61990.1"/>
    </source>
</evidence>
<accession>A0A8S5TFE7</accession>
<dbReference type="EMBL" id="BK032818">
    <property type="protein sequence ID" value="DAF61990.1"/>
    <property type="molecule type" value="Genomic_DNA"/>
</dbReference>